<evidence type="ECO:0000259" key="1">
    <source>
        <dbReference type="PROSITE" id="PS51384"/>
    </source>
</evidence>
<sequence length="312" mass="34079">MPGTRTAQLTEHKPVYRTFPVEVARVQRLGPSFVRITFTAECLRSFGAGGHDQRIKLVLPQPGRTLADFPSGADWYQRWLAMPDEIRPNLRTYTVRAYRGESAELDVDFVLHGGPGHGGPASNWAAQARPGDEIGLLGPDRPGTGRMWGCEWAPPAAASHLVLAGDETAVPAVASIVESLPPCARGIVCLEVPEEHDRQDWNLPDGVEVRWFPRCAATPHGTLLEEGVAEALNELRPSSRGDAAEPDDVDVDTTTLWEVPDTPADAASPDAFYGWLAGEAGVIKRLRRMLVNDYGIPKQAVAFMGYWREGHC</sequence>
<dbReference type="GO" id="GO:0016491">
    <property type="term" value="F:oxidoreductase activity"/>
    <property type="evidence" value="ECO:0007669"/>
    <property type="project" value="InterPro"/>
</dbReference>
<dbReference type="AlphaFoldDB" id="A0A1H2Y202"/>
<evidence type="ECO:0000313" key="3">
    <source>
        <dbReference type="Proteomes" id="UP000199529"/>
    </source>
</evidence>
<dbReference type="InterPro" id="IPR039261">
    <property type="entry name" value="FNR_nucleotide-bd"/>
</dbReference>
<dbReference type="InterPro" id="IPR017927">
    <property type="entry name" value="FAD-bd_FR_type"/>
</dbReference>
<name>A0A1H2Y202_9PSEU</name>
<dbReference type="InterPro" id="IPR017938">
    <property type="entry name" value="Riboflavin_synthase-like_b-brl"/>
</dbReference>
<proteinExistence type="predicted"/>
<organism evidence="2 3">
    <name type="scientific">Saccharopolyspora shandongensis</name>
    <dbReference type="NCBI Taxonomy" id="418495"/>
    <lineage>
        <taxon>Bacteria</taxon>
        <taxon>Bacillati</taxon>
        <taxon>Actinomycetota</taxon>
        <taxon>Actinomycetes</taxon>
        <taxon>Pseudonocardiales</taxon>
        <taxon>Pseudonocardiaceae</taxon>
        <taxon>Saccharopolyspora</taxon>
    </lineage>
</organism>
<dbReference type="InterPro" id="IPR039374">
    <property type="entry name" value="SIP_fam"/>
</dbReference>
<dbReference type="RefSeq" id="WP_093263659.1">
    <property type="nucleotide sequence ID" value="NZ_FNOK01000006.1"/>
</dbReference>
<dbReference type="Gene3D" id="2.40.30.10">
    <property type="entry name" value="Translation factors"/>
    <property type="match status" value="1"/>
</dbReference>
<evidence type="ECO:0000313" key="2">
    <source>
        <dbReference type="EMBL" id="SDW98734.1"/>
    </source>
</evidence>
<dbReference type="PANTHER" id="PTHR30157">
    <property type="entry name" value="FERRIC REDUCTASE, NADPH-DEPENDENT"/>
    <property type="match status" value="1"/>
</dbReference>
<dbReference type="InterPro" id="IPR013113">
    <property type="entry name" value="SIP_FAD-bd"/>
</dbReference>
<protein>
    <submittedName>
        <fullName evidence="2">NADPH-dependent ferric siderophore reductase, contains FAD-binding and SIP domains</fullName>
    </submittedName>
</protein>
<dbReference type="CDD" id="cd06193">
    <property type="entry name" value="siderophore_interacting"/>
    <property type="match status" value="1"/>
</dbReference>
<keyword evidence="3" id="KW-1185">Reference proteome</keyword>
<dbReference type="InterPro" id="IPR007037">
    <property type="entry name" value="SIP_rossman_dom"/>
</dbReference>
<dbReference type="SUPFAM" id="SSF63380">
    <property type="entry name" value="Riboflavin synthase domain-like"/>
    <property type="match status" value="1"/>
</dbReference>
<dbReference type="PANTHER" id="PTHR30157:SF0">
    <property type="entry name" value="NADPH-DEPENDENT FERRIC-CHELATE REDUCTASE"/>
    <property type="match status" value="1"/>
</dbReference>
<reference evidence="3" key="1">
    <citation type="submission" date="2016-10" db="EMBL/GenBank/DDBJ databases">
        <authorList>
            <person name="Varghese N."/>
            <person name="Submissions S."/>
        </authorList>
    </citation>
    <scope>NUCLEOTIDE SEQUENCE [LARGE SCALE GENOMIC DNA]</scope>
    <source>
        <strain evidence="3">CGMCC 4.3530</strain>
    </source>
</reference>
<dbReference type="OrthoDB" id="3291337at2"/>
<dbReference type="Pfam" id="PF08021">
    <property type="entry name" value="FAD_binding_9"/>
    <property type="match status" value="1"/>
</dbReference>
<gene>
    <name evidence="2" type="ORF">SAMN05216215_1006266</name>
</gene>
<dbReference type="Gene3D" id="3.40.50.80">
    <property type="entry name" value="Nucleotide-binding domain of ferredoxin-NADP reductase (FNR) module"/>
    <property type="match status" value="1"/>
</dbReference>
<feature type="domain" description="FAD-binding FR-type" evidence="1">
    <location>
        <begin position="16"/>
        <end position="146"/>
    </location>
</feature>
<dbReference type="Pfam" id="PF04954">
    <property type="entry name" value="SIP"/>
    <property type="match status" value="1"/>
</dbReference>
<dbReference type="EMBL" id="FNOK01000006">
    <property type="protein sequence ID" value="SDW98734.1"/>
    <property type="molecule type" value="Genomic_DNA"/>
</dbReference>
<dbReference type="PROSITE" id="PS51384">
    <property type="entry name" value="FAD_FR"/>
    <property type="match status" value="1"/>
</dbReference>
<accession>A0A1H2Y202</accession>
<dbReference type="STRING" id="418495.SAMN05216215_1006266"/>
<dbReference type="Proteomes" id="UP000199529">
    <property type="component" value="Unassembled WGS sequence"/>
</dbReference>